<accession>A0ACB9M6Y8</accession>
<keyword evidence="2" id="KW-1185">Reference proteome</keyword>
<dbReference type="EMBL" id="CM042889">
    <property type="protein sequence ID" value="KAI4319972.1"/>
    <property type="molecule type" value="Genomic_DNA"/>
</dbReference>
<evidence type="ECO:0000313" key="1">
    <source>
        <dbReference type="EMBL" id="KAI4319972.1"/>
    </source>
</evidence>
<sequence length="228" mass="26033">MEAAETLSVESFSYRWLVKLDSPPDAPEGWSFRKSFDDASFIEMDPAMPPSRRFSMTTSFTPEFKFDSPASQPQLGVVHADELFSEGYVLPLFLERPSRINRFEFRASGSTLPWKHDSLQAAKVVASGSDDASTSPPRSCQGLPKQIFLKYLNFLKPLYRIFRRQRLSSRLKFSHGMRNWVYPEESPSSSPRISSAFSADDWRKSSFSECSIYEAVLHCKKSIGREMD</sequence>
<dbReference type="Proteomes" id="UP001057402">
    <property type="component" value="Chromosome 10"/>
</dbReference>
<proteinExistence type="predicted"/>
<comment type="caution">
    <text evidence="1">The sequence shown here is derived from an EMBL/GenBank/DDBJ whole genome shotgun (WGS) entry which is preliminary data.</text>
</comment>
<evidence type="ECO:0000313" key="2">
    <source>
        <dbReference type="Proteomes" id="UP001057402"/>
    </source>
</evidence>
<protein>
    <submittedName>
        <fullName evidence="1">Uncharacterized protein</fullName>
    </submittedName>
</protein>
<name>A0ACB9M6Y8_9MYRT</name>
<reference evidence="2" key="1">
    <citation type="journal article" date="2023" name="Front. Plant Sci.">
        <title>Chromosomal-level genome assembly of Melastoma candidum provides insights into trichome evolution.</title>
        <authorList>
            <person name="Zhong Y."/>
            <person name="Wu W."/>
            <person name="Sun C."/>
            <person name="Zou P."/>
            <person name="Liu Y."/>
            <person name="Dai S."/>
            <person name="Zhou R."/>
        </authorList>
    </citation>
    <scope>NUCLEOTIDE SEQUENCE [LARGE SCALE GENOMIC DNA]</scope>
</reference>
<gene>
    <name evidence="1" type="ORF">MLD38_033502</name>
</gene>
<organism evidence="1 2">
    <name type="scientific">Melastoma candidum</name>
    <dbReference type="NCBI Taxonomy" id="119954"/>
    <lineage>
        <taxon>Eukaryota</taxon>
        <taxon>Viridiplantae</taxon>
        <taxon>Streptophyta</taxon>
        <taxon>Embryophyta</taxon>
        <taxon>Tracheophyta</taxon>
        <taxon>Spermatophyta</taxon>
        <taxon>Magnoliopsida</taxon>
        <taxon>eudicotyledons</taxon>
        <taxon>Gunneridae</taxon>
        <taxon>Pentapetalae</taxon>
        <taxon>rosids</taxon>
        <taxon>malvids</taxon>
        <taxon>Myrtales</taxon>
        <taxon>Melastomataceae</taxon>
        <taxon>Melastomatoideae</taxon>
        <taxon>Melastomateae</taxon>
        <taxon>Melastoma</taxon>
    </lineage>
</organism>